<keyword evidence="7 11" id="KW-1133">Transmembrane helix</keyword>
<evidence type="ECO:0000256" key="9">
    <source>
        <dbReference type="ARBA" id="ARBA00023136"/>
    </source>
</evidence>
<sequence length="207" mass="22600">MSEAFVLPNPRLPLLTVSWNLVEGIIAAAAALVSGSVALLGFGVDSFVESTSAAVMLWRLSEERRERRTLAELEKLDRRAHRLIDLSLFGLAAFVTWEAATALLNGERPQPSPVGLILTTVSLAVMMWLARAKKRTAVALGSRDMEADAFQTTACWWLSLITLGGIGLNAVLGWWWAAPLAALGMTFFIVKEGRAAWRAEDTCTFCH</sequence>
<comment type="similarity">
    <text evidence="3">Belongs to the TMEM163 family.</text>
</comment>
<evidence type="ECO:0000256" key="10">
    <source>
        <dbReference type="ARBA" id="ARBA00023329"/>
    </source>
</evidence>
<dbReference type="PANTHER" id="PTHR31937:SF2">
    <property type="entry name" value="TRANSMEMBRANE PROTEIN 163"/>
    <property type="match status" value="1"/>
</dbReference>
<dbReference type="InterPro" id="IPR058533">
    <property type="entry name" value="Cation_efflux_TM"/>
</dbReference>
<evidence type="ECO:0000256" key="1">
    <source>
        <dbReference type="ARBA" id="ARBA00004146"/>
    </source>
</evidence>
<accession>A0A7Y4MTX6</accession>
<dbReference type="Gene3D" id="1.20.1510.10">
    <property type="entry name" value="Cation efflux protein transmembrane domain"/>
    <property type="match status" value="1"/>
</dbReference>
<evidence type="ECO:0000259" key="12">
    <source>
        <dbReference type="Pfam" id="PF01545"/>
    </source>
</evidence>
<gene>
    <name evidence="13" type="ORF">HNV28_27455</name>
</gene>
<dbReference type="RefSeq" id="WP_171443968.1">
    <property type="nucleotide sequence ID" value="NZ_JABFNS010000116.1"/>
</dbReference>
<name>A0A7Y4MTX6_MYXXA</name>
<evidence type="ECO:0000313" key="14">
    <source>
        <dbReference type="Proteomes" id="UP000533080"/>
    </source>
</evidence>
<keyword evidence="9 11" id="KW-0472">Membrane</keyword>
<comment type="subcellular location">
    <subcellularLocation>
        <location evidence="2">Cytoplasmic vesicle</location>
        <location evidence="2">Secretory vesicle</location>
        <location evidence="2">Synaptic vesicle membrane</location>
        <topology evidence="2">Multi-pass membrane protein</topology>
    </subcellularLocation>
    <subcellularLocation>
        <location evidence="1">Early endosome membrane</location>
    </subcellularLocation>
</comment>
<keyword evidence="6" id="KW-0862">Zinc</keyword>
<dbReference type="InterPro" id="IPR027469">
    <property type="entry name" value="Cation_efflux_TMD_sf"/>
</dbReference>
<dbReference type="Proteomes" id="UP000533080">
    <property type="component" value="Unassembled WGS sequence"/>
</dbReference>
<comment type="caution">
    <text evidence="13">The sequence shown here is derived from an EMBL/GenBank/DDBJ whole genome shotgun (WGS) entry which is preliminary data.</text>
</comment>
<feature type="transmembrane region" description="Helical" evidence="11">
    <location>
        <begin position="149"/>
        <end position="168"/>
    </location>
</feature>
<feature type="domain" description="Cation efflux protein transmembrane" evidence="12">
    <location>
        <begin position="18"/>
        <end position="194"/>
    </location>
</feature>
<protein>
    <submittedName>
        <fullName evidence="13">Cation transporter</fullName>
    </submittedName>
</protein>
<feature type="transmembrane region" description="Helical" evidence="11">
    <location>
        <begin position="110"/>
        <end position="129"/>
    </location>
</feature>
<dbReference type="GO" id="GO:0031410">
    <property type="term" value="C:cytoplasmic vesicle"/>
    <property type="evidence" value="ECO:0007669"/>
    <property type="project" value="UniProtKB-KW"/>
</dbReference>
<keyword evidence="4 11" id="KW-0812">Transmembrane</keyword>
<dbReference type="SUPFAM" id="SSF161111">
    <property type="entry name" value="Cation efflux protein transmembrane domain-like"/>
    <property type="match status" value="1"/>
</dbReference>
<evidence type="ECO:0000256" key="5">
    <source>
        <dbReference type="ARBA" id="ARBA00022753"/>
    </source>
</evidence>
<evidence type="ECO:0000313" key="13">
    <source>
        <dbReference type="EMBL" id="NOJ82020.1"/>
    </source>
</evidence>
<keyword evidence="8" id="KW-0770">Synapse</keyword>
<dbReference type="GO" id="GO:0016020">
    <property type="term" value="C:membrane"/>
    <property type="evidence" value="ECO:0007669"/>
    <property type="project" value="InterPro"/>
</dbReference>
<dbReference type="Pfam" id="PF01545">
    <property type="entry name" value="Cation_efflux"/>
    <property type="match status" value="1"/>
</dbReference>
<evidence type="ECO:0000256" key="8">
    <source>
        <dbReference type="ARBA" id="ARBA00023018"/>
    </source>
</evidence>
<reference evidence="13 14" key="1">
    <citation type="submission" date="2020-05" db="EMBL/GenBank/DDBJ databases">
        <authorList>
            <person name="Whitworth D."/>
        </authorList>
    </citation>
    <scope>NUCLEOTIDE SEQUENCE [LARGE SCALE GENOMIC DNA]</scope>
    <source>
        <strain evidence="13 14">AM005</strain>
    </source>
</reference>
<feature type="transmembrane region" description="Helical" evidence="11">
    <location>
        <begin position="12"/>
        <end position="33"/>
    </location>
</feature>
<dbReference type="GO" id="GO:0008324">
    <property type="term" value="F:monoatomic cation transmembrane transporter activity"/>
    <property type="evidence" value="ECO:0007669"/>
    <property type="project" value="InterPro"/>
</dbReference>
<evidence type="ECO:0000256" key="11">
    <source>
        <dbReference type="SAM" id="Phobius"/>
    </source>
</evidence>
<proteinExistence type="inferred from homology"/>
<dbReference type="InterPro" id="IPR026765">
    <property type="entry name" value="Tmem163"/>
</dbReference>
<evidence type="ECO:0000256" key="6">
    <source>
        <dbReference type="ARBA" id="ARBA00022833"/>
    </source>
</evidence>
<dbReference type="EMBL" id="JABFNT010000110">
    <property type="protein sequence ID" value="NOJ82020.1"/>
    <property type="molecule type" value="Genomic_DNA"/>
</dbReference>
<evidence type="ECO:0000256" key="4">
    <source>
        <dbReference type="ARBA" id="ARBA00022692"/>
    </source>
</evidence>
<dbReference type="PANTHER" id="PTHR31937">
    <property type="entry name" value="TRANSMEMBRANE PROTEIN 163"/>
    <property type="match status" value="1"/>
</dbReference>
<evidence type="ECO:0000256" key="3">
    <source>
        <dbReference type="ARBA" id="ARBA00008731"/>
    </source>
</evidence>
<keyword evidence="10" id="KW-0968">Cytoplasmic vesicle</keyword>
<organism evidence="13 14">
    <name type="scientific">Myxococcus xanthus</name>
    <dbReference type="NCBI Taxonomy" id="34"/>
    <lineage>
        <taxon>Bacteria</taxon>
        <taxon>Pseudomonadati</taxon>
        <taxon>Myxococcota</taxon>
        <taxon>Myxococcia</taxon>
        <taxon>Myxococcales</taxon>
        <taxon>Cystobacterineae</taxon>
        <taxon>Myxococcaceae</taxon>
        <taxon>Myxococcus</taxon>
    </lineage>
</organism>
<evidence type="ECO:0000256" key="2">
    <source>
        <dbReference type="ARBA" id="ARBA00004644"/>
    </source>
</evidence>
<feature type="transmembrane region" description="Helical" evidence="11">
    <location>
        <begin position="83"/>
        <end position="104"/>
    </location>
</feature>
<keyword evidence="5" id="KW-0967">Endosome</keyword>
<dbReference type="AlphaFoldDB" id="A0A7Y4MTX6"/>
<evidence type="ECO:0000256" key="7">
    <source>
        <dbReference type="ARBA" id="ARBA00022989"/>
    </source>
</evidence>